<organism evidence="1 2">
    <name type="scientific">Streptomyces yunnanensis</name>
    <dbReference type="NCBI Taxonomy" id="156453"/>
    <lineage>
        <taxon>Bacteria</taxon>
        <taxon>Bacillati</taxon>
        <taxon>Actinomycetota</taxon>
        <taxon>Actinomycetes</taxon>
        <taxon>Kitasatosporales</taxon>
        <taxon>Streptomycetaceae</taxon>
        <taxon>Streptomyces</taxon>
    </lineage>
</organism>
<sequence length="104" mass="11334">MLSPAPLIGCSPYFRGPAGPSLGAHSAAFFASHPEPEPVTVSPWVEPWRGPSATVVRDIFNATEVQSLRPEQRERWWAAAFCEIGVDYDFPTIGVTGAHRAVTR</sequence>
<comment type="caution">
    <text evidence="1">The sequence shown here is derived from an EMBL/GenBank/DDBJ whole genome shotgun (WGS) entry which is preliminary data.</text>
</comment>
<dbReference type="AlphaFoldDB" id="A0A9X8R0A6"/>
<gene>
    <name evidence="1" type="ORF">SAMN05216268_13621</name>
</gene>
<reference evidence="2" key="1">
    <citation type="submission" date="2016-11" db="EMBL/GenBank/DDBJ databases">
        <authorList>
            <person name="Jaros S."/>
            <person name="Januszkiewicz K."/>
            <person name="Wedrychowicz H."/>
        </authorList>
    </citation>
    <scope>NUCLEOTIDE SEQUENCE [LARGE SCALE GENOMIC DNA]</scope>
    <source>
        <strain evidence="2">CGMCC 4.3555</strain>
    </source>
</reference>
<accession>A0A9X8R0A6</accession>
<name>A0A9X8R0A6_9ACTN</name>
<protein>
    <submittedName>
        <fullName evidence="1">Uncharacterized protein</fullName>
    </submittedName>
</protein>
<evidence type="ECO:0000313" key="2">
    <source>
        <dbReference type="Proteomes" id="UP000184388"/>
    </source>
</evidence>
<dbReference type="Proteomes" id="UP000184388">
    <property type="component" value="Unassembled WGS sequence"/>
</dbReference>
<proteinExistence type="predicted"/>
<dbReference type="EMBL" id="FRBK01000036">
    <property type="protein sequence ID" value="SHN32423.1"/>
    <property type="molecule type" value="Genomic_DNA"/>
</dbReference>
<evidence type="ECO:0000313" key="1">
    <source>
        <dbReference type="EMBL" id="SHN32423.1"/>
    </source>
</evidence>